<protein>
    <submittedName>
        <fullName evidence="1">Uncharacterized protein</fullName>
    </submittedName>
</protein>
<comment type="caution">
    <text evidence="1">The sequence shown here is derived from an EMBL/GenBank/DDBJ whole genome shotgun (WGS) entry which is preliminary data.</text>
</comment>
<dbReference type="AlphaFoldDB" id="A0AAW5P840"/>
<sequence length="175" mass="20425">MYSSTRTLMPDFDEFRCESLRTSVENDPLIDQDAYYEMVECACSDVVQRLVVECSWSTLGRGSFQEILKNYYNQQIDDLAREYGVVPEMWDEEARARPADRQQAMMDVIRFATDEIGNREETILRRAKELFISQAKHIEIRVRRDGIEVVNLYQSASNIASRNHLDQKLESDARV</sequence>
<accession>A0AAW5P840</accession>
<dbReference type="Proteomes" id="UP001155110">
    <property type="component" value="Unassembled WGS sequence"/>
</dbReference>
<gene>
    <name evidence="1" type="ORF">GGP99_001744</name>
</gene>
<name>A0AAW5P840_9BACT</name>
<dbReference type="RefSeq" id="WP_259258304.1">
    <property type="nucleotide sequence ID" value="NZ_JANTZM010000007.1"/>
</dbReference>
<dbReference type="EMBL" id="JANTZM010000007">
    <property type="protein sequence ID" value="MCS4157780.1"/>
    <property type="molecule type" value="Genomic_DNA"/>
</dbReference>
<proteinExistence type="predicted"/>
<evidence type="ECO:0000313" key="2">
    <source>
        <dbReference type="Proteomes" id="UP001155110"/>
    </source>
</evidence>
<organism evidence="1 2">
    <name type="scientific">Salinibacter ruber</name>
    <dbReference type="NCBI Taxonomy" id="146919"/>
    <lineage>
        <taxon>Bacteria</taxon>
        <taxon>Pseudomonadati</taxon>
        <taxon>Rhodothermota</taxon>
        <taxon>Rhodothermia</taxon>
        <taxon>Rhodothermales</taxon>
        <taxon>Salinibacteraceae</taxon>
        <taxon>Salinibacter</taxon>
    </lineage>
</organism>
<evidence type="ECO:0000313" key="1">
    <source>
        <dbReference type="EMBL" id="MCS4157780.1"/>
    </source>
</evidence>
<reference evidence="1" key="1">
    <citation type="submission" date="2022-08" db="EMBL/GenBank/DDBJ databases">
        <title>Genomic Encyclopedia of Type Strains, Phase V (KMG-V): Genome sequencing to study the core and pangenomes of soil and plant-associated prokaryotes.</title>
        <authorList>
            <person name="Whitman W."/>
        </authorList>
    </citation>
    <scope>NUCLEOTIDE SEQUENCE</scope>
    <source>
        <strain evidence="1">SP3002</strain>
    </source>
</reference>